<reference evidence="2" key="1">
    <citation type="journal article" date="2014" name="Int. J. Syst. Evol. Microbiol.">
        <title>Complete genome sequence of Corynebacterium casei LMG S-19264T (=DSM 44701T), isolated from a smear-ripened cheese.</title>
        <authorList>
            <consortium name="US DOE Joint Genome Institute (JGI-PGF)"/>
            <person name="Walter F."/>
            <person name="Albersmeier A."/>
            <person name="Kalinowski J."/>
            <person name="Ruckert C."/>
        </authorList>
    </citation>
    <scope>NUCLEOTIDE SEQUENCE</scope>
    <source>
        <strain evidence="2">VKM B-2748</strain>
    </source>
</reference>
<dbReference type="InterPro" id="IPR002048">
    <property type="entry name" value="EF_hand_dom"/>
</dbReference>
<dbReference type="AlphaFoldDB" id="A0A9W6JJX5"/>
<evidence type="ECO:0000313" key="2">
    <source>
        <dbReference type="EMBL" id="GLK78587.1"/>
    </source>
</evidence>
<dbReference type="GO" id="GO:0005509">
    <property type="term" value="F:calcium ion binding"/>
    <property type="evidence" value="ECO:0007669"/>
    <property type="project" value="InterPro"/>
</dbReference>
<accession>A0A9W6JJX5</accession>
<reference evidence="2" key="2">
    <citation type="submission" date="2023-01" db="EMBL/GenBank/DDBJ databases">
        <authorList>
            <person name="Sun Q."/>
            <person name="Evtushenko L."/>
        </authorList>
    </citation>
    <scope>NUCLEOTIDE SEQUENCE</scope>
    <source>
        <strain evidence="2">VKM B-2748</strain>
    </source>
</reference>
<protein>
    <recommendedName>
        <fullName evidence="1">EF-hand domain-containing protein</fullName>
    </recommendedName>
</protein>
<evidence type="ECO:0000259" key="1">
    <source>
        <dbReference type="PROSITE" id="PS50222"/>
    </source>
</evidence>
<dbReference type="EMBL" id="BSFL01000001">
    <property type="protein sequence ID" value="GLK78587.1"/>
    <property type="molecule type" value="Genomic_DNA"/>
</dbReference>
<proteinExistence type="predicted"/>
<gene>
    <name evidence="2" type="ORF">GCM10008174_03280</name>
</gene>
<dbReference type="InterPro" id="IPR018247">
    <property type="entry name" value="EF_Hand_1_Ca_BS"/>
</dbReference>
<dbReference type="PROSITE" id="PS00018">
    <property type="entry name" value="EF_HAND_1"/>
    <property type="match status" value="1"/>
</dbReference>
<dbReference type="PROSITE" id="PS50222">
    <property type="entry name" value="EF_HAND_2"/>
    <property type="match status" value="1"/>
</dbReference>
<keyword evidence="3" id="KW-1185">Reference proteome</keyword>
<organism evidence="2 3">
    <name type="scientific">Methylopila turkensis</name>
    <dbReference type="NCBI Taxonomy" id="1437816"/>
    <lineage>
        <taxon>Bacteria</taxon>
        <taxon>Pseudomonadati</taxon>
        <taxon>Pseudomonadota</taxon>
        <taxon>Alphaproteobacteria</taxon>
        <taxon>Hyphomicrobiales</taxon>
        <taxon>Methylopilaceae</taxon>
        <taxon>Methylopila</taxon>
    </lineage>
</organism>
<evidence type="ECO:0000313" key="3">
    <source>
        <dbReference type="Proteomes" id="UP001143309"/>
    </source>
</evidence>
<dbReference type="RefSeq" id="WP_271199101.1">
    <property type="nucleotide sequence ID" value="NZ_BSFL01000001.1"/>
</dbReference>
<feature type="domain" description="EF-hand" evidence="1">
    <location>
        <begin position="1"/>
        <end position="31"/>
    </location>
</feature>
<sequence length="322" mass="33229">MRRTFSIVDRNGDGLIATEEFQAAQAPLRIAAIEANAPSCEVPRAGEGQQIIAFGVYEGDAVPTATVVGQNEESTTAELVIEEGDQPLYVVLTSYDAMIWRVTGAKDRVARLVLASAKAGPSGLSAAGAVGLPAEKVTIAARGCFGSFSKTESPEANAARSALQRALGRAPDAFGGAYNASALTLPAMAAVKIQASRDPKDTPAGFDPRTWRDALRFAPGGVVEIDPSTVVSGAPVVVYEVLPQQIGLAKLVGEGAIERVGGTFRIVKPIPRFPAGLAGAHSVGFSLAPGVPRPKGDLGHSCIAVEDGSEPASGRFACRGRP</sequence>
<comment type="caution">
    <text evidence="2">The sequence shown here is derived from an EMBL/GenBank/DDBJ whole genome shotgun (WGS) entry which is preliminary data.</text>
</comment>
<name>A0A9W6JJX5_9HYPH</name>
<dbReference type="Proteomes" id="UP001143309">
    <property type="component" value="Unassembled WGS sequence"/>
</dbReference>